<dbReference type="Proteomes" id="UP001168972">
    <property type="component" value="Unassembled WGS sequence"/>
</dbReference>
<name>A0AA39G6L6_MICHY</name>
<accession>A0AA39G6L6</accession>
<keyword evidence="1" id="KW-0472">Membrane</keyword>
<keyword evidence="1" id="KW-0812">Transmembrane</keyword>
<sequence length="194" mass="21426">MSELEIKIKNRGTGDRWLNNSNIEAVDGTISTLTRQPTTMIAKYMNPNTTAWHIPRPSLVGHSEKESNNGNSWIHYHMHRNSSSNSCTSSQGSAVSTHSAASSTLLLTTDNLANFTAFQQPITTAPKSLDTASIASSTHFTLINGPGRPTIVNKKSWCARNQLTFLVSTMSVLFLIALLIVIVYMELRVRDKYD</sequence>
<feature type="transmembrane region" description="Helical" evidence="1">
    <location>
        <begin position="163"/>
        <end position="185"/>
    </location>
</feature>
<reference evidence="2" key="1">
    <citation type="journal article" date="2023" name="bioRxiv">
        <title>Scaffold-level genome assemblies of two parasitoid biocontrol wasps reveal the parthenogenesis mechanism and an associated novel virus.</title>
        <authorList>
            <person name="Inwood S."/>
            <person name="Skelly J."/>
            <person name="Guhlin J."/>
            <person name="Harrop T."/>
            <person name="Goldson S."/>
            <person name="Dearden P."/>
        </authorList>
    </citation>
    <scope>NUCLEOTIDE SEQUENCE</scope>
    <source>
        <strain evidence="2">Lincoln</strain>
        <tissue evidence="2">Whole body</tissue>
    </source>
</reference>
<evidence type="ECO:0000256" key="1">
    <source>
        <dbReference type="SAM" id="Phobius"/>
    </source>
</evidence>
<dbReference type="EMBL" id="JAQQBR010000001">
    <property type="protein sequence ID" value="KAK0182520.1"/>
    <property type="molecule type" value="Genomic_DNA"/>
</dbReference>
<keyword evidence="1" id="KW-1133">Transmembrane helix</keyword>
<dbReference type="AlphaFoldDB" id="A0AA39G6L6"/>
<protein>
    <submittedName>
        <fullName evidence="2">Uncharacterized protein</fullName>
    </submittedName>
</protein>
<evidence type="ECO:0000313" key="2">
    <source>
        <dbReference type="EMBL" id="KAK0182520.1"/>
    </source>
</evidence>
<keyword evidence="3" id="KW-1185">Reference proteome</keyword>
<organism evidence="2 3">
    <name type="scientific">Microctonus hyperodae</name>
    <name type="common">Parasitoid wasp</name>
    <dbReference type="NCBI Taxonomy" id="165561"/>
    <lineage>
        <taxon>Eukaryota</taxon>
        <taxon>Metazoa</taxon>
        <taxon>Ecdysozoa</taxon>
        <taxon>Arthropoda</taxon>
        <taxon>Hexapoda</taxon>
        <taxon>Insecta</taxon>
        <taxon>Pterygota</taxon>
        <taxon>Neoptera</taxon>
        <taxon>Endopterygota</taxon>
        <taxon>Hymenoptera</taxon>
        <taxon>Apocrita</taxon>
        <taxon>Ichneumonoidea</taxon>
        <taxon>Braconidae</taxon>
        <taxon>Euphorinae</taxon>
        <taxon>Microctonus</taxon>
    </lineage>
</organism>
<evidence type="ECO:0000313" key="3">
    <source>
        <dbReference type="Proteomes" id="UP001168972"/>
    </source>
</evidence>
<gene>
    <name evidence="2" type="ORF">PV327_000656</name>
</gene>
<comment type="caution">
    <text evidence="2">The sequence shown here is derived from an EMBL/GenBank/DDBJ whole genome shotgun (WGS) entry which is preliminary data.</text>
</comment>
<reference evidence="2" key="2">
    <citation type="submission" date="2023-03" db="EMBL/GenBank/DDBJ databases">
        <authorList>
            <person name="Inwood S.N."/>
            <person name="Skelly J.G."/>
            <person name="Guhlin J."/>
            <person name="Harrop T.W.R."/>
            <person name="Goldson S.G."/>
            <person name="Dearden P.K."/>
        </authorList>
    </citation>
    <scope>NUCLEOTIDE SEQUENCE</scope>
    <source>
        <strain evidence="2">Lincoln</strain>
        <tissue evidence="2">Whole body</tissue>
    </source>
</reference>
<proteinExistence type="predicted"/>